<dbReference type="Proteomes" id="UP001211065">
    <property type="component" value="Unassembled WGS sequence"/>
</dbReference>
<feature type="transmembrane region" description="Helical" evidence="15">
    <location>
        <begin position="901"/>
        <end position="926"/>
    </location>
</feature>
<dbReference type="PROSITE" id="PS50939">
    <property type="entry name" value="CYTOCHROME_B561"/>
    <property type="match status" value="1"/>
</dbReference>
<feature type="region of interest" description="Disordered" evidence="14">
    <location>
        <begin position="1"/>
        <end position="45"/>
    </location>
</feature>
<keyword evidence="8" id="KW-0067">ATP-binding</keyword>
<evidence type="ECO:0000256" key="5">
    <source>
        <dbReference type="ARBA" id="ARBA00022692"/>
    </source>
</evidence>
<dbReference type="InterPro" id="IPR039261">
    <property type="entry name" value="FNR_nucleotide-bd"/>
</dbReference>
<evidence type="ECO:0000259" key="17">
    <source>
        <dbReference type="PROSITE" id="PS50939"/>
    </source>
</evidence>
<keyword evidence="11 13" id="KW-0408">Iron</keyword>
<evidence type="ECO:0000256" key="3">
    <source>
        <dbReference type="ARBA" id="ARBA00022598"/>
    </source>
</evidence>
<reference evidence="18" key="1">
    <citation type="submission" date="2020-05" db="EMBL/GenBank/DDBJ databases">
        <title>Phylogenomic resolution of chytrid fungi.</title>
        <authorList>
            <person name="Stajich J.E."/>
            <person name="Amses K."/>
            <person name="Simmons R."/>
            <person name="Seto K."/>
            <person name="Myers J."/>
            <person name="Bonds A."/>
            <person name="Quandt C.A."/>
            <person name="Barry K."/>
            <person name="Liu P."/>
            <person name="Grigoriev I."/>
            <person name="Longcore J.E."/>
            <person name="James T.Y."/>
        </authorList>
    </citation>
    <scope>NUCLEOTIDE SEQUENCE</scope>
    <source>
        <strain evidence="18">JEL0476</strain>
    </source>
</reference>
<accession>A0AAD5TZJ5</accession>
<dbReference type="SUPFAM" id="SSF48113">
    <property type="entry name" value="Heme-dependent peroxidases"/>
    <property type="match status" value="1"/>
</dbReference>
<dbReference type="PROSITE" id="PS50255">
    <property type="entry name" value="CYTOCHROME_B5_2"/>
    <property type="match status" value="1"/>
</dbReference>
<feature type="transmembrane region" description="Helical" evidence="15">
    <location>
        <begin position="968"/>
        <end position="987"/>
    </location>
</feature>
<evidence type="ECO:0000256" key="4">
    <source>
        <dbReference type="ARBA" id="ARBA00022617"/>
    </source>
</evidence>
<dbReference type="InterPro" id="IPR006593">
    <property type="entry name" value="Cyt_b561/ferric_Rdtase_TM"/>
</dbReference>
<keyword evidence="6 13" id="KW-0479">Metal-binding</keyword>
<dbReference type="SUPFAM" id="SSF52343">
    <property type="entry name" value="Ferredoxin reductase-like, C-terminal NADP-linked domain"/>
    <property type="match status" value="1"/>
</dbReference>
<dbReference type="InterPro" id="IPR036400">
    <property type="entry name" value="Cyt_B5-like_heme/steroid_sf"/>
</dbReference>
<dbReference type="GO" id="GO:0020037">
    <property type="term" value="F:heme binding"/>
    <property type="evidence" value="ECO:0007669"/>
    <property type="project" value="InterPro"/>
</dbReference>
<dbReference type="InterPro" id="IPR001199">
    <property type="entry name" value="Cyt_B5-like_heme/steroid-bd"/>
</dbReference>
<evidence type="ECO:0000256" key="13">
    <source>
        <dbReference type="PIRSR" id="PIRSR619791-2"/>
    </source>
</evidence>
<evidence type="ECO:0000256" key="15">
    <source>
        <dbReference type="SAM" id="Phobius"/>
    </source>
</evidence>
<feature type="compositionally biased region" description="Basic and acidic residues" evidence="14">
    <location>
        <begin position="1"/>
        <end position="12"/>
    </location>
</feature>
<keyword evidence="4 13" id="KW-0349">Heme</keyword>
<proteinExistence type="predicted"/>
<feature type="transmembrane region" description="Helical" evidence="15">
    <location>
        <begin position="1008"/>
        <end position="1025"/>
    </location>
</feature>
<dbReference type="Gene3D" id="3.40.50.80">
    <property type="entry name" value="Nucleotide-binding domain of ferredoxin-NADP reductase (FNR) module"/>
    <property type="match status" value="1"/>
</dbReference>
<keyword evidence="5 15" id="KW-0812">Transmembrane</keyword>
<evidence type="ECO:0000256" key="1">
    <source>
        <dbReference type="ARBA" id="ARBA00004370"/>
    </source>
</evidence>
<evidence type="ECO:0000256" key="12">
    <source>
        <dbReference type="ARBA" id="ARBA00023136"/>
    </source>
</evidence>
<dbReference type="InterPro" id="IPR018506">
    <property type="entry name" value="Cyt_B5_heme-BS"/>
</dbReference>
<dbReference type="InterPro" id="IPR001433">
    <property type="entry name" value="OxRdtase_FAD/NAD-bd"/>
</dbReference>
<dbReference type="SUPFAM" id="SSF55856">
    <property type="entry name" value="Cytochrome b5-like heme/steroid binding domain"/>
    <property type="match status" value="1"/>
</dbReference>
<comment type="caution">
    <text evidence="18">The sequence shown here is derived from an EMBL/GenBank/DDBJ whole genome shotgun (WGS) entry which is preliminary data.</text>
</comment>
<dbReference type="Gene3D" id="3.10.120.10">
    <property type="entry name" value="Cytochrome b5-like heme/steroid binding domain"/>
    <property type="match status" value="1"/>
</dbReference>
<dbReference type="Pfam" id="PF00173">
    <property type="entry name" value="Cyt-b5"/>
    <property type="match status" value="1"/>
</dbReference>
<keyword evidence="12 15" id="KW-0472">Membrane</keyword>
<feature type="binding site" description="axial binding residue" evidence="13">
    <location>
        <position position="494"/>
    </location>
    <ligand>
        <name>heme b</name>
        <dbReference type="ChEBI" id="CHEBI:60344"/>
    </ligand>
    <ligandPart>
        <name>Fe</name>
        <dbReference type="ChEBI" id="CHEBI:18248"/>
    </ligandPart>
</feature>
<dbReference type="Pfam" id="PF03098">
    <property type="entry name" value="An_peroxidase"/>
    <property type="match status" value="1"/>
</dbReference>
<dbReference type="PANTHER" id="PTHR12241:SF147">
    <property type="entry name" value="TUBULIN POLYGLUTAMYLASE TTLL7"/>
    <property type="match status" value="1"/>
</dbReference>
<dbReference type="Gene3D" id="2.40.30.10">
    <property type="entry name" value="Translation factors"/>
    <property type="match status" value="1"/>
</dbReference>
<gene>
    <name evidence="18" type="primary">TTLL4</name>
    <name evidence="18" type="ORF">HK099_005313</name>
</gene>
<dbReference type="GO" id="GO:0046872">
    <property type="term" value="F:metal ion binding"/>
    <property type="evidence" value="ECO:0007669"/>
    <property type="project" value="UniProtKB-KW"/>
</dbReference>
<dbReference type="InterPro" id="IPR010255">
    <property type="entry name" value="Haem_peroxidase_sf"/>
</dbReference>
<evidence type="ECO:0000256" key="7">
    <source>
        <dbReference type="ARBA" id="ARBA00022741"/>
    </source>
</evidence>
<keyword evidence="7" id="KW-0547">Nucleotide-binding</keyword>
<keyword evidence="19" id="KW-1185">Reference proteome</keyword>
<dbReference type="Pfam" id="PF00175">
    <property type="entry name" value="NAD_binding_1"/>
    <property type="match status" value="1"/>
</dbReference>
<evidence type="ECO:0000256" key="9">
    <source>
        <dbReference type="ARBA" id="ARBA00022982"/>
    </source>
</evidence>
<dbReference type="Pfam" id="PF03133">
    <property type="entry name" value="TTL"/>
    <property type="match status" value="1"/>
</dbReference>
<evidence type="ECO:0000256" key="2">
    <source>
        <dbReference type="ARBA" id="ARBA00022448"/>
    </source>
</evidence>
<keyword evidence="3" id="KW-0436">Ligase</keyword>
<dbReference type="InterPro" id="IPR004344">
    <property type="entry name" value="TTL/TTLL_fam"/>
</dbReference>
<dbReference type="InterPro" id="IPR037120">
    <property type="entry name" value="Haem_peroxidase_sf_animal"/>
</dbReference>
<keyword evidence="9" id="KW-0249">Electron transport</keyword>
<protein>
    <submittedName>
        <fullName evidence="18">Tubulin polyglutamylase ttll4</fullName>
    </submittedName>
</protein>
<dbReference type="SUPFAM" id="SSF56059">
    <property type="entry name" value="Glutathione synthetase ATP-binding domain-like"/>
    <property type="match status" value="1"/>
</dbReference>
<dbReference type="GO" id="GO:0070740">
    <property type="term" value="F:tubulin-glutamic acid ligase activity"/>
    <property type="evidence" value="ECO:0007669"/>
    <property type="project" value="TreeGrafter"/>
</dbReference>
<keyword evidence="2" id="KW-0813">Transport</keyword>
<evidence type="ECO:0000256" key="10">
    <source>
        <dbReference type="ARBA" id="ARBA00022989"/>
    </source>
</evidence>
<dbReference type="GO" id="GO:0015631">
    <property type="term" value="F:tubulin binding"/>
    <property type="evidence" value="ECO:0007669"/>
    <property type="project" value="TreeGrafter"/>
</dbReference>
<dbReference type="SUPFAM" id="SSF63380">
    <property type="entry name" value="Riboflavin synthase domain-like"/>
    <property type="match status" value="1"/>
</dbReference>
<dbReference type="PROSITE" id="PS00191">
    <property type="entry name" value="CYTOCHROME_B5_1"/>
    <property type="match status" value="1"/>
</dbReference>
<evidence type="ECO:0000256" key="14">
    <source>
        <dbReference type="SAM" id="MobiDB-lite"/>
    </source>
</evidence>
<dbReference type="Gene3D" id="1.10.640.10">
    <property type="entry name" value="Haem peroxidase domain superfamily, animal type"/>
    <property type="match status" value="1"/>
</dbReference>
<evidence type="ECO:0000256" key="11">
    <source>
        <dbReference type="ARBA" id="ARBA00023004"/>
    </source>
</evidence>
<evidence type="ECO:0000259" key="16">
    <source>
        <dbReference type="PROSITE" id="PS50255"/>
    </source>
</evidence>
<dbReference type="PROSITE" id="PS51221">
    <property type="entry name" value="TTL"/>
    <property type="match status" value="1"/>
</dbReference>
<dbReference type="CDD" id="cd08760">
    <property type="entry name" value="Cyt_b561_FRRS1_like"/>
    <property type="match status" value="1"/>
</dbReference>
<dbReference type="PANTHER" id="PTHR12241">
    <property type="entry name" value="TUBULIN POLYGLUTAMYLASE"/>
    <property type="match status" value="1"/>
</dbReference>
<dbReference type="EMBL" id="JADGJW010000407">
    <property type="protein sequence ID" value="KAJ3217842.1"/>
    <property type="molecule type" value="Genomic_DNA"/>
</dbReference>
<dbReference type="InterPro" id="IPR017938">
    <property type="entry name" value="Riboflavin_synthase-like_b-brl"/>
</dbReference>
<dbReference type="GO" id="GO:0036064">
    <property type="term" value="C:ciliary basal body"/>
    <property type="evidence" value="ECO:0007669"/>
    <property type="project" value="TreeGrafter"/>
</dbReference>
<evidence type="ECO:0000256" key="8">
    <source>
        <dbReference type="ARBA" id="ARBA00022840"/>
    </source>
</evidence>
<organism evidence="18 19">
    <name type="scientific">Clydaea vesicula</name>
    <dbReference type="NCBI Taxonomy" id="447962"/>
    <lineage>
        <taxon>Eukaryota</taxon>
        <taxon>Fungi</taxon>
        <taxon>Fungi incertae sedis</taxon>
        <taxon>Chytridiomycota</taxon>
        <taxon>Chytridiomycota incertae sedis</taxon>
        <taxon>Chytridiomycetes</taxon>
        <taxon>Lobulomycetales</taxon>
        <taxon>Lobulomycetaceae</taxon>
        <taxon>Clydaea</taxon>
    </lineage>
</organism>
<dbReference type="GO" id="GO:0016020">
    <property type="term" value="C:membrane"/>
    <property type="evidence" value="ECO:0007669"/>
    <property type="project" value="UniProtKB-SubCell"/>
</dbReference>
<dbReference type="PROSITE" id="PS50292">
    <property type="entry name" value="PEROXIDASE_3"/>
    <property type="match status" value="1"/>
</dbReference>
<sequence>MKKYSEETDKNFANEAEVGVEVEEEEEEEEDEEEDSQSDSDDLNSINNLDQLTIHSDNFSQDDFRNYHFTSDAENKKSRLRTSLFNLDPVLIFPASTDQENYLNLQKKLKDGLLWKVSKFTPKVVKTVLLLSGFTMIRKGKEFVGCWGKHYSNCRFKSIKAWQKVNHFPLAFELGRKDKLYQGYLKMRECNGEKEFNYMPETFLLPMHAKKLQSVFLTEKLWIVKPPASARGIGIKLVSQYSEITPKKDLIVSRYISNPYLVRGKKFDLRVYVLVTSYDPLKCYIYKDGICRFASEDYTNSLKKSEYSNKYVHLTNWSINKKKKKNKWQEKIQADDEIDYFSTSENKWNFKKLKDYFKLENINFENIFNEIKNLVKKTISQGHSVNLSGVRANLPHKDSCYELYGFDILLDSKLKPWLMEVNISPALKSTSQLDFDTKQSLVTGIKLKNIKICRDLSYIPQLLGEPLPEYEGYNPEVNPGIDMFFSNVAYRYAHGAVNSVIFRVDENGDGIKAGHLLLRDSLFEIEQLIKNGIEPILRGMAISGKQLVDLRYVEDLRSKLPFNGPLGYDLLAATIQRSRELGIRKYNEARISLDLPPASTWSDISSDVKVQDILKSIYGKIENLEAFVGCLAEDHIVGSVGPLMHASIKEQFIRLRDGDKNWYQNPGVLSESELDELANMTLGNLITQNTEIETFASNPFHYQKNRLNILANKPDTDSKNAYTVSFDQNFKLVHSIDETNNLIKITVYSNYTGWFSFGFGSFKEFIFKLTQLKFLGENMEKIDAFLFKYVGKWEVMSVAAVGTGIVNDVTESPIISDILDITDEKKEALCVISFTRKLVTGDARFVDFKNELQWISYAAAMEKYPYYHGSIRGAVKINFFESVFVDTHATHEEKHSKVATLVFHGLSMTLLFGVFFPLGIFVAKYYTDAFAWLKIHQMFMSIIVSDTLITTGTALVTNSGTKFTLHSYIGLSLAGLIISLLFSGTISSKAPHPSILFLFGIFRNYHKWIGYATFLLGISNMFLGAKDLVVIAPQLPVILPYLVVSIPIICYTATTIFGELRKRNVKFYSKNRFRSNKNVLPGAVSSGSSKWIIMGDTIFDVQSYMDRHPGGYRPLQMVLGLEATSYFCKSKLKNEETTKTVVFGESEEKTQQRCKILDKLLAKDVEVVDKESLQETQRSSKCRIVRSKNSSTENSVNSVIFEKYQYHEHSRLAMFNLAAMAIGKIELPKSLPSITRKIIGSLNSNYDSEDQKNNFVAIPFKPYVLFFSDRTQVTKDNAKFKVIRLELSIPSGKSVSLAPGKHVEFCYINEEGVFIFRPYTAVRYINNGKLEFYIKIYGGLMTSYLNKATSVRVSFPKDSNEIRKDFANALNDHGCWKNLGLISGGNGLTFMLNLLEYHLFYWKKLSEMNKAETNIVLYNLNHSQENTFGYEHVQELVDAFNGRLKVVHHLTIAFPKDNAETGKIDGKKLKEVMPDSKSQESAVFICGPPEMICKYHDMLIEVDYPSSKIVKVLS</sequence>
<evidence type="ECO:0000313" key="18">
    <source>
        <dbReference type="EMBL" id="KAJ3217842.1"/>
    </source>
</evidence>
<dbReference type="Gene3D" id="3.30.470.20">
    <property type="entry name" value="ATP-grasp fold, B domain"/>
    <property type="match status" value="1"/>
</dbReference>
<dbReference type="SMART" id="SM00665">
    <property type="entry name" value="B561"/>
    <property type="match status" value="1"/>
</dbReference>
<feature type="domain" description="Cytochrome b561" evidence="17">
    <location>
        <begin position="868"/>
        <end position="1060"/>
    </location>
</feature>
<comment type="subcellular location">
    <subcellularLocation>
        <location evidence="1">Membrane</location>
    </subcellularLocation>
</comment>
<dbReference type="GO" id="GO:0006979">
    <property type="term" value="P:response to oxidative stress"/>
    <property type="evidence" value="ECO:0007669"/>
    <property type="project" value="InterPro"/>
</dbReference>
<dbReference type="GO" id="GO:0004601">
    <property type="term" value="F:peroxidase activity"/>
    <property type="evidence" value="ECO:0007669"/>
    <property type="project" value="InterPro"/>
</dbReference>
<feature type="compositionally biased region" description="Acidic residues" evidence="14">
    <location>
        <begin position="18"/>
        <end position="42"/>
    </location>
</feature>
<keyword evidence="10 15" id="KW-1133">Transmembrane helix</keyword>
<feature type="transmembrane region" description="Helical" evidence="15">
    <location>
        <begin position="1037"/>
        <end position="1060"/>
    </location>
</feature>
<evidence type="ECO:0000256" key="6">
    <source>
        <dbReference type="ARBA" id="ARBA00022723"/>
    </source>
</evidence>
<name>A0AAD5TZJ5_9FUNG</name>
<dbReference type="Gene3D" id="1.20.120.1770">
    <property type="match status" value="1"/>
</dbReference>
<dbReference type="GO" id="GO:0005524">
    <property type="term" value="F:ATP binding"/>
    <property type="evidence" value="ECO:0007669"/>
    <property type="project" value="UniProtKB-KW"/>
</dbReference>
<dbReference type="InterPro" id="IPR019791">
    <property type="entry name" value="Haem_peroxidase_animal"/>
</dbReference>
<dbReference type="GO" id="GO:0000226">
    <property type="term" value="P:microtubule cytoskeleton organization"/>
    <property type="evidence" value="ECO:0007669"/>
    <property type="project" value="TreeGrafter"/>
</dbReference>
<feature type="domain" description="Cytochrome b5 heme-binding" evidence="16">
    <location>
        <begin position="1065"/>
        <end position="1127"/>
    </location>
</feature>
<evidence type="ECO:0000313" key="19">
    <source>
        <dbReference type="Proteomes" id="UP001211065"/>
    </source>
</evidence>